<organism evidence="1 2">
    <name type="scientific">Trichonephila clavipes</name>
    <name type="common">Golden silk orbweaver</name>
    <name type="synonym">Nephila clavipes</name>
    <dbReference type="NCBI Taxonomy" id="2585209"/>
    <lineage>
        <taxon>Eukaryota</taxon>
        <taxon>Metazoa</taxon>
        <taxon>Ecdysozoa</taxon>
        <taxon>Arthropoda</taxon>
        <taxon>Chelicerata</taxon>
        <taxon>Arachnida</taxon>
        <taxon>Araneae</taxon>
        <taxon>Araneomorphae</taxon>
        <taxon>Entelegynae</taxon>
        <taxon>Araneoidea</taxon>
        <taxon>Nephilidae</taxon>
        <taxon>Trichonephila</taxon>
    </lineage>
</organism>
<dbReference type="Proteomes" id="UP000887159">
    <property type="component" value="Unassembled WGS sequence"/>
</dbReference>
<accession>A0A8X6W6Y2</accession>
<gene>
    <name evidence="1" type="ORF">TNCV_4722701</name>
</gene>
<protein>
    <submittedName>
        <fullName evidence="1">Uncharacterized protein</fullName>
    </submittedName>
</protein>
<keyword evidence="2" id="KW-1185">Reference proteome</keyword>
<dbReference type="AlphaFoldDB" id="A0A8X6W6Y2"/>
<sequence length="117" mass="12857">MQLLLHNFHGSKIRLTSRTQVYLYHKSLAGGASNQVPSRKVSPVQNPPYFTDLIVFFITVGASDSSLKPSLHSSESAVLRGLTIVFFLAERASKDSLKSRLPSYSLALLTHHSSLTS</sequence>
<comment type="caution">
    <text evidence="1">The sequence shown here is derived from an EMBL/GenBank/DDBJ whole genome shotgun (WGS) entry which is preliminary data.</text>
</comment>
<reference evidence="1" key="1">
    <citation type="submission" date="2020-08" db="EMBL/GenBank/DDBJ databases">
        <title>Multicomponent nature underlies the extraordinary mechanical properties of spider dragline silk.</title>
        <authorList>
            <person name="Kono N."/>
            <person name="Nakamura H."/>
            <person name="Mori M."/>
            <person name="Yoshida Y."/>
            <person name="Ohtoshi R."/>
            <person name="Malay A.D."/>
            <person name="Moran D.A.P."/>
            <person name="Tomita M."/>
            <person name="Numata K."/>
            <person name="Arakawa K."/>
        </authorList>
    </citation>
    <scope>NUCLEOTIDE SEQUENCE</scope>
</reference>
<evidence type="ECO:0000313" key="1">
    <source>
        <dbReference type="EMBL" id="GFY29142.1"/>
    </source>
</evidence>
<evidence type="ECO:0000313" key="2">
    <source>
        <dbReference type="Proteomes" id="UP000887159"/>
    </source>
</evidence>
<name>A0A8X6W6Y2_TRICX</name>
<dbReference type="EMBL" id="BMAU01021387">
    <property type="protein sequence ID" value="GFY29142.1"/>
    <property type="molecule type" value="Genomic_DNA"/>
</dbReference>
<proteinExistence type="predicted"/>